<evidence type="ECO:0000256" key="4">
    <source>
        <dbReference type="ARBA" id="ARBA00023002"/>
    </source>
</evidence>
<dbReference type="SUPFAM" id="SSF48264">
    <property type="entry name" value="Cytochrome P450"/>
    <property type="match status" value="1"/>
</dbReference>
<keyword evidence="7" id="KW-1133">Transmembrane helix</keyword>
<evidence type="ECO:0000256" key="7">
    <source>
        <dbReference type="SAM" id="Phobius"/>
    </source>
</evidence>
<dbReference type="Gene3D" id="1.10.630.10">
    <property type="entry name" value="Cytochrome P450"/>
    <property type="match status" value="1"/>
</dbReference>
<evidence type="ECO:0000256" key="6">
    <source>
        <dbReference type="ARBA" id="ARBA00023033"/>
    </source>
</evidence>
<dbReference type="InterPro" id="IPR050121">
    <property type="entry name" value="Cytochrome_P450_monoxygenase"/>
</dbReference>
<keyword evidence="7" id="KW-0472">Membrane</keyword>
<accession>A0ABR4IEX6</accession>
<reference evidence="8 9" key="1">
    <citation type="submission" date="2024-07" db="EMBL/GenBank/DDBJ databases">
        <title>Section-level genome sequencing and comparative genomics of Aspergillus sections Usti and Cavernicolus.</title>
        <authorList>
            <consortium name="Lawrence Berkeley National Laboratory"/>
            <person name="Nybo J.L."/>
            <person name="Vesth T.C."/>
            <person name="Theobald S."/>
            <person name="Frisvad J.C."/>
            <person name="Larsen T.O."/>
            <person name="Kjaerboelling I."/>
            <person name="Rothschild-Mancinelli K."/>
            <person name="Lyhne E.K."/>
            <person name="Kogle M.E."/>
            <person name="Barry K."/>
            <person name="Clum A."/>
            <person name="Na H."/>
            <person name="Ledsgaard L."/>
            <person name="Lin J."/>
            <person name="Lipzen A."/>
            <person name="Kuo A."/>
            <person name="Riley R."/>
            <person name="Mondo S."/>
            <person name="LaButti K."/>
            <person name="Haridas S."/>
            <person name="Pangalinan J."/>
            <person name="Salamov A.A."/>
            <person name="Simmons B.A."/>
            <person name="Magnuson J.K."/>
            <person name="Chen J."/>
            <person name="Drula E."/>
            <person name="Henrissat B."/>
            <person name="Wiebenga A."/>
            <person name="Lubbers R.J."/>
            <person name="Gomes A.C."/>
            <person name="Makela M.R."/>
            <person name="Stajich J."/>
            <person name="Grigoriev I.V."/>
            <person name="Mortensen U.H."/>
            <person name="De vries R.P."/>
            <person name="Baker S.E."/>
            <person name="Andersen M.R."/>
        </authorList>
    </citation>
    <scope>NUCLEOTIDE SEQUENCE [LARGE SCALE GENOMIC DNA]</scope>
    <source>
        <strain evidence="8 9">CBS 600.67</strain>
    </source>
</reference>
<evidence type="ECO:0000256" key="1">
    <source>
        <dbReference type="ARBA" id="ARBA00001971"/>
    </source>
</evidence>
<dbReference type="PRINTS" id="PR00463">
    <property type="entry name" value="EP450I"/>
</dbReference>
<dbReference type="InterPro" id="IPR002401">
    <property type="entry name" value="Cyt_P450_E_grp-I"/>
</dbReference>
<comment type="similarity">
    <text evidence="2">Belongs to the cytochrome P450 family.</text>
</comment>
<keyword evidence="4" id="KW-0560">Oxidoreductase</keyword>
<sequence length="565" mass="64177">MPPKVGNGCQSLHIHLSTSPQDTMVYSLWLLAGATGAATHLFVYRSGEWDLKSTRLVKGYTLLSIIALYIDRSNVMARVGISVSPNWAIAVIVCHMLGIYISMLFYRAFWHRLSGFPGPVLARLSNFYVTALSAKRLHLYEEVEKLHQQYGDYVRLGPTELSISDPQAAKALYSGQAKVSKGPWYTVLEPRVSLLMSRDKKEHARRRKVWDQGFSSKALRDYEPRVSHYTEQLLAAIGERVGGPMDMASWFNYYSLDVMGDLSFGKPFNMLIDGQDTYFSKQQHADMKTIGLFSHLTWLFPFFKRIPVVNAEYVRFWGWVGEQVEERIKNPPECPDVFSWILDAFEKGPKREQDLIDLHGDAHLIIIAGSDTTAATLTNLFFHLAVDQTWQRKLQEELDRLPDLSQETLAGLKILEALINETLRLHPVVPSGLQRLTPPEGIHIGERYIPGNVIVCMPLHTSYRDARSFTRPKEFLPERWTTQPELVKDPSVFNPFSIGPYSCVGKQLGLMELRRVAVEILTRYDVSFAKGQTVQDFLESKRDTFTLVTGPLKLVFAERSKSGSI</sequence>
<dbReference type="EMBL" id="JBFXLS010000031">
    <property type="protein sequence ID" value="KAL2826293.1"/>
    <property type="molecule type" value="Genomic_DNA"/>
</dbReference>
<name>A0ABR4IEX6_9EURO</name>
<dbReference type="InterPro" id="IPR001128">
    <property type="entry name" value="Cyt_P450"/>
</dbReference>
<dbReference type="CDD" id="cd11061">
    <property type="entry name" value="CYP67-like"/>
    <property type="match status" value="1"/>
</dbReference>
<evidence type="ECO:0000313" key="8">
    <source>
        <dbReference type="EMBL" id="KAL2826293.1"/>
    </source>
</evidence>
<evidence type="ECO:0000256" key="5">
    <source>
        <dbReference type="ARBA" id="ARBA00023004"/>
    </source>
</evidence>
<dbReference type="PRINTS" id="PR00385">
    <property type="entry name" value="P450"/>
</dbReference>
<dbReference type="PANTHER" id="PTHR24305:SF187">
    <property type="entry name" value="P450, PUTATIVE (EUROFUNG)-RELATED"/>
    <property type="match status" value="1"/>
</dbReference>
<feature type="transmembrane region" description="Helical" evidence="7">
    <location>
        <begin position="87"/>
        <end position="106"/>
    </location>
</feature>
<comment type="caution">
    <text evidence="8">The sequence shown here is derived from an EMBL/GenBank/DDBJ whole genome shotgun (WGS) entry which is preliminary data.</text>
</comment>
<dbReference type="InterPro" id="IPR036396">
    <property type="entry name" value="Cyt_P450_sf"/>
</dbReference>
<dbReference type="Pfam" id="PF00067">
    <property type="entry name" value="p450"/>
    <property type="match status" value="1"/>
</dbReference>
<proteinExistence type="inferred from homology"/>
<organism evidence="8 9">
    <name type="scientific">Aspergillus cavernicola</name>
    <dbReference type="NCBI Taxonomy" id="176166"/>
    <lineage>
        <taxon>Eukaryota</taxon>
        <taxon>Fungi</taxon>
        <taxon>Dikarya</taxon>
        <taxon>Ascomycota</taxon>
        <taxon>Pezizomycotina</taxon>
        <taxon>Eurotiomycetes</taxon>
        <taxon>Eurotiomycetidae</taxon>
        <taxon>Eurotiales</taxon>
        <taxon>Aspergillaceae</taxon>
        <taxon>Aspergillus</taxon>
        <taxon>Aspergillus subgen. Nidulantes</taxon>
    </lineage>
</organism>
<dbReference type="PANTHER" id="PTHR24305">
    <property type="entry name" value="CYTOCHROME P450"/>
    <property type="match status" value="1"/>
</dbReference>
<keyword evidence="6" id="KW-0503">Monooxygenase</keyword>
<keyword evidence="7" id="KW-0812">Transmembrane</keyword>
<comment type="cofactor">
    <cofactor evidence="1">
        <name>heme</name>
        <dbReference type="ChEBI" id="CHEBI:30413"/>
    </cofactor>
</comment>
<evidence type="ECO:0000256" key="3">
    <source>
        <dbReference type="ARBA" id="ARBA00022723"/>
    </source>
</evidence>
<feature type="transmembrane region" description="Helical" evidence="7">
    <location>
        <begin position="26"/>
        <end position="44"/>
    </location>
</feature>
<gene>
    <name evidence="8" type="ORF">BDW59DRAFT_161131</name>
</gene>
<dbReference type="Proteomes" id="UP001610335">
    <property type="component" value="Unassembled WGS sequence"/>
</dbReference>
<protein>
    <submittedName>
        <fullName evidence="8">Cytochrome P450</fullName>
    </submittedName>
</protein>
<evidence type="ECO:0000313" key="9">
    <source>
        <dbReference type="Proteomes" id="UP001610335"/>
    </source>
</evidence>
<keyword evidence="3" id="KW-0479">Metal-binding</keyword>
<keyword evidence="9" id="KW-1185">Reference proteome</keyword>
<keyword evidence="5" id="KW-0408">Iron</keyword>
<evidence type="ECO:0000256" key="2">
    <source>
        <dbReference type="ARBA" id="ARBA00010617"/>
    </source>
</evidence>